<organism evidence="3 4">
    <name type="scientific">Serratia odorifera</name>
    <dbReference type="NCBI Taxonomy" id="618"/>
    <lineage>
        <taxon>Bacteria</taxon>
        <taxon>Pseudomonadati</taxon>
        <taxon>Pseudomonadota</taxon>
        <taxon>Gammaproteobacteria</taxon>
        <taxon>Enterobacterales</taxon>
        <taxon>Yersiniaceae</taxon>
        <taxon>Serratia</taxon>
    </lineage>
</organism>
<dbReference type="AlphaFoldDB" id="A0A447KJY7"/>
<dbReference type="Proteomes" id="UP000281391">
    <property type="component" value="Chromosome"/>
</dbReference>
<reference evidence="3 4" key="1">
    <citation type="submission" date="2018-12" db="EMBL/GenBank/DDBJ databases">
        <authorList>
            <consortium name="Pathogen Informatics"/>
        </authorList>
    </citation>
    <scope>NUCLEOTIDE SEQUENCE [LARGE SCALE GENOMIC DNA]</scope>
    <source>
        <strain evidence="3 4">NCTC11214</strain>
    </source>
</reference>
<feature type="domain" description="Transposase IS66 C-terminal" evidence="2">
    <location>
        <begin position="279"/>
        <end position="316"/>
    </location>
</feature>
<dbReference type="KEGG" id="sof:NCTC11214_00127"/>
<dbReference type="Pfam" id="PF03050">
    <property type="entry name" value="DDE_Tnp_IS66"/>
    <property type="match status" value="1"/>
</dbReference>
<dbReference type="Pfam" id="PF13817">
    <property type="entry name" value="DDE_Tnp_IS66_C"/>
    <property type="match status" value="1"/>
</dbReference>
<name>A0A447KJY7_SEROD</name>
<dbReference type="InterPro" id="IPR052344">
    <property type="entry name" value="Transposase-related"/>
</dbReference>
<sequence>MTVAKCSDHLPLYRQQKIYLRHGIDIPCSTLAGWFGAVGAALKPLADALRQDLLQQAVLQADETPLLLLNPEKGHSQKGYLWAYVSAAGADRAVVVYDCQPGRSGTYASTMLDSWQGTLVVDGYAGYRALFGEGRVKEAGCWAHVRRKFFDQHKANGSPVAEIALATIRELYKLERRIKQRPAEQRRRWRQRYAKPRLKAFESWLQLKQQKTAPNSGIRKAIDYALKRWAALLVYLEDGRVPIDNNRTENVIRPVAVGRKNWLFAGSLRAGQRMANILSLLETAKLNGLEPYAWLRDVLTRLPSWPNRRLNELLPYAGNTFR</sequence>
<dbReference type="PANTHER" id="PTHR33678:SF1">
    <property type="entry name" value="BLL1576 PROTEIN"/>
    <property type="match status" value="1"/>
</dbReference>
<evidence type="ECO:0000259" key="1">
    <source>
        <dbReference type="Pfam" id="PF03050"/>
    </source>
</evidence>
<dbReference type="PANTHER" id="PTHR33678">
    <property type="entry name" value="BLL1576 PROTEIN"/>
    <property type="match status" value="1"/>
</dbReference>
<feature type="domain" description="Transposase IS66 central" evidence="1">
    <location>
        <begin position="3"/>
        <end position="272"/>
    </location>
</feature>
<protein>
    <submittedName>
        <fullName evidence="3">Transposase and inactivated derivatives</fullName>
    </submittedName>
</protein>
<evidence type="ECO:0000313" key="4">
    <source>
        <dbReference type="Proteomes" id="UP000281391"/>
    </source>
</evidence>
<accession>A0A447KJY7</accession>
<dbReference type="NCBIfam" id="NF033517">
    <property type="entry name" value="transpos_IS66"/>
    <property type="match status" value="1"/>
</dbReference>
<proteinExistence type="predicted"/>
<evidence type="ECO:0000259" key="2">
    <source>
        <dbReference type="Pfam" id="PF13817"/>
    </source>
</evidence>
<evidence type="ECO:0000313" key="3">
    <source>
        <dbReference type="EMBL" id="VDZ51288.1"/>
    </source>
</evidence>
<gene>
    <name evidence="3" type="ORF">NCTC11214_00127</name>
</gene>
<dbReference type="InterPro" id="IPR004291">
    <property type="entry name" value="Transposase_IS66_central"/>
</dbReference>
<dbReference type="EMBL" id="LR134117">
    <property type="protein sequence ID" value="VDZ51288.1"/>
    <property type="molecule type" value="Genomic_DNA"/>
</dbReference>
<dbReference type="InterPro" id="IPR039552">
    <property type="entry name" value="IS66_C"/>
</dbReference>